<feature type="region of interest" description="Disordered" evidence="2">
    <location>
        <begin position="758"/>
        <end position="1092"/>
    </location>
</feature>
<keyword evidence="4" id="KW-1185">Reference proteome</keyword>
<feature type="compositionally biased region" description="Low complexity" evidence="2">
    <location>
        <begin position="143"/>
        <end position="152"/>
    </location>
</feature>
<dbReference type="Proteomes" id="UP000265040">
    <property type="component" value="Chromosome 23"/>
</dbReference>
<feature type="compositionally biased region" description="Low complexity" evidence="2">
    <location>
        <begin position="977"/>
        <end position="1037"/>
    </location>
</feature>
<gene>
    <name evidence="3" type="primary">RSBN1L</name>
</gene>
<feature type="compositionally biased region" description="Basic and acidic residues" evidence="2">
    <location>
        <begin position="33"/>
        <end position="45"/>
    </location>
</feature>
<organism evidence="3 4">
    <name type="scientific">Anabas testudineus</name>
    <name type="common">Climbing perch</name>
    <name type="synonym">Anthias testudineus</name>
    <dbReference type="NCBI Taxonomy" id="64144"/>
    <lineage>
        <taxon>Eukaryota</taxon>
        <taxon>Metazoa</taxon>
        <taxon>Chordata</taxon>
        <taxon>Craniata</taxon>
        <taxon>Vertebrata</taxon>
        <taxon>Euteleostomi</taxon>
        <taxon>Actinopterygii</taxon>
        <taxon>Neopterygii</taxon>
        <taxon>Teleostei</taxon>
        <taxon>Neoteleostei</taxon>
        <taxon>Acanthomorphata</taxon>
        <taxon>Anabantaria</taxon>
        <taxon>Anabantiformes</taxon>
        <taxon>Anabantoidei</taxon>
        <taxon>Anabantidae</taxon>
        <taxon>Anabas</taxon>
    </lineage>
</organism>
<name>A0A3Q1IJN8_ANATE</name>
<dbReference type="GO" id="GO:0005634">
    <property type="term" value="C:nucleus"/>
    <property type="evidence" value="ECO:0007669"/>
    <property type="project" value="InterPro"/>
</dbReference>
<proteinExistence type="inferred from homology"/>
<dbReference type="OrthoDB" id="6020087at2759"/>
<feature type="region of interest" description="Disordered" evidence="2">
    <location>
        <begin position="287"/>
        <end position="306"/>
    </location>
</feature>
<feature type="compositionally biased region" description="Polar residues" evidence="2">
    <location>
        <begin position="1184"/>
        <end position="1199"/>
    </location>
</feature>
<feature type="compositionally biased region" description="Pro residues" evidence="2">
    <location>
        <begin position="1307"/>
        <end position="1336"/>
    </location>
</feature>
<reference evidence="3" key="1">
    <citation type="submission" date="2021-04" db="EMBL/GenBank/DDBJ databases">
        <authorList>
            <consortium name="Wellcome Sanger Institute Data Sharing"/>
        </authorList>
    </citation>
    <scope>NUCLEOTIDE SEQUENCE [LARGE SCALE GENOMIC DNA]</scope>
</reference>
<feature type="compositionally biased region" description="Low complexity" evidence="2">
    <location>
        <begin position="1238"/>
        <end position="1249"/>
    </location>
</feature>
<feature type="compositionally biased region" description="Polar residues" evidence="2">
    <location>
        <begin position="354"/>
        <end position="397"/>
    </location>
</feature>
<feature type="compositionally biased region" description="Polar residues" evidence="2">
    <location>
        <begin position="120"/>
        <end position="129"/>
    </location>
</feature>
<reference evidence="3" key="3">
    <citation type="submission" date="2025-09" db="UniProtKB">
        <authorList>
            <consortium name="Ensembl"/>
        </authorList>
    </citation>
    <scope>IDENTIFICATION</scope>
</reference>
<feature type="compositionally biased region" description="Basic and acidic residues" evidence="2">
    <location>
        <begin position="789"/>
        <end position="807"/>
    </location>
</feature>
<sequence length="1354" mass="149847">MADSLGSVHLTGAAASAVASPVATATSPIVKQTEAKEVSDDRSQSSRDFNPPPPKKVRTEERSVKPKKVSREGGVGGNGSGKEKLQQQQQQQQSYGTNAGLWSFGQAKTSSNNPPVPATGGSQPPTNTHKVFKQSDFFLHKAPSSSSTTSSSKPKKPSKDKQREKEREKGKGGGEDKMKHKLLLTPGPASSVGNNNDIGRFNHSPAMKRENGEVTLPPKEHSNKDKVKDRDREEREKKKVTEREREKEKKKHKMMNEIKRENGEVKQPIKDEKEKVKINLEELQIKKVKKKKKKKHKEGEKHKRVKMYHRSCQTICAGLPLLRPSPSSPSSNPMHYSPMSPFKSPLPVYPPPNNKTSHVLSSSPLASKSQLNPTLPNSPLSSTKTSQPPLNKHQPQCTYPGMAGLEFARYIHIENQPNGGALVAHAYTSQLSSLSEEQRQRFAEEFVALAFSEDSSQAAHYVMSIVHGEASYLPDFLDYFSSRFPSAPVKMEMLGKKDIETTTMTNFYSQVKKTYSHGTYRAGAMRQISLVGAVDEEVGNYFPEFLSMLEESSFLKRTLPWGTFSSLSLMSPTESDDGPIMWVRPGEQMIPVAEVPKSPFKRKRSTNEVKNLLQSLPRTSEPREMLFEDRTRAHADHIGQGFERQTTAAVGVLKAVCSSEGSEPSRVTKDVVCFHAGDFSYVVQRLQLDLHEPPLSQCVQWVDDAKLNQLRREGIRYARIRLCHDDIYFIPRNVVHQFKTVSAVCSLAWHIRLKQYHQEEGEEDVKEEEEGKPVELEEEEKETEEEKEVEGRKEKKGEKGLKERIKEEDEEVDGTENRTLPAVKKEEGNDHLHPHHPPLLPQPVVSVDSNKSSDTDRKEEKTRETEDGRATQQDSPTTKTKTEPPAPPCKNKSPLPLPLAPPASFHLPHQDTKSKASSQPHQHQHHSDNRMVSSSSASSSSTSHLAPKSPLSPSFSKSSSSFAVAPSTGFTESPLRSSSGAPHLSSSASSGPFLSTSSSLSASTTSSLSQLDSHLSTLPPSTVSSSSSSQLPSSSVSDQLKDKDSLWLKPDIQSDTTHSECRTSQGSPAVDVQTHTSQAGTRTHTLGDTRDRTLADIRTQTLPEKWTHCLNYDSRASTDPHMCAPQHTGKPGIYMQQYTPQHLPPPHLPQMLPPTFPSLLPHSHLPHRSPVLPPNPLSRPSLPAQPQSLNSFLSQNPTPHSVHMSQPHLHPPHQPNITTQSQPYYQPPLIGSPSQHNTPLTSSPSLSPHLPHHFAKTFFPPQHPHFSSHPFLPPQSFLSQPHSSYPLQPQYQTSAPAQVPLSLSQPFPHPPPPPSASQSPPPPPPPLPPPLPPQPSPSVLSPRPKHEEKQKQIL</sequence>
<dbReference type="Ensembl" id="ENSATET00000020895.3">
    <property type="protein sequence ID" value="ENSATEP00000020540.2"/>
    <property type="gene ID" value="ENSATEG00000014332.3"/>
</dbReference>
<dbReference type="PANTHER" id="PTHR13354">
    <property type="entry name" value="ROUND SPERMATID BASIC PROTEIN 1"/>
    <property type="match status" value="1"/>
</dbReference>
<comment type="similarity">
    <text evidence="1">Belongs to the round spermatid basic protein 1 family.</text>
</comment>
<feature type="region of interest" description="Disordered" evidence="2">
    <location>
        <begin position="346"/>
        <end position="397"/>
    </location>
</feature>
<feature type="compositionally biased region" description="Pro residues" evidence="2">
    <location>
        <begin position="1142"/>
        <end position="1156"/>
    </location>
</feature>
<feature type="compositionally biased region" description="Low complexity" evidence="2">
    <location>
        <begin position="933"/>
        <end position="967"/>
    </location>
</feature>
<feature type="compositionally biased region" description="Acidic residues" evidence="2">
    <location>
        <begin position="776"/>
        <end position="788"/>
    </location>
</feature>
<feature type="region of interest" description="Disordered" evidence="2">
    <location>
        <begin position="1142"/>
        <end position="1354"/>
    </location>
</feature>
<accession>A0A3Q1IJN8</accession>
<dbReference type="PANTHER" id="PTHR13354:SF9">
    <property type="entry name" value="LYSINE-SPECIFIC DEMETHYLASE RSBN1L"/>
    <property type="match status" value="1"/>
</dbReference>
<feature type="compositionally biased region" description="Basic and acidic residues" evidence="2">
    <location>
        <begin position="823"/>
        <end position="832"/>
    </location>
</feature>
<feature type="compositionally biased region" description="Basic and acidic residues" evidence="2">
    <location>
        <begin position="851"/>
        <end position="869"/>
    </location>
</feature>
<dbReference type="InterPro" id="IPR026306">
    <property type="entry name" value="RSBN1/Dpy-2/CEP530"/>
</dbReference>
<feature type="region of interest" description="Disordered" evidence="2">
    <location>
        <begin position="13"/>
        <end position="270"/>
    </location>
</feature>
<feature type="compositionally biased region" description="Basic and acidic residues" evidence="2">
    <location>
        <begin position="254"/>
        <end position="270"/>
    </location>
</feature>
<feature type="compositionally biased region" description="Low complexity" evidence="2">
    <location>
        <begin position="1258"/>
        <end position="1279"/>
    </location>
</feature>
<feature type="compositionally biased region" description="Polar residues" evidence="2">
    <location>
        <begin position="1062"/>
        <end position="1084"/>
    </location>
</feature>
<feature type="compositionally biased region" description="Basic and acidic residues" evidence="2">
    <location>
        <begin position="157"/>
        <end position="178"/>
    </location>
</feature>
<dbReference type="GeneTree" id="ENSGT00390000001969"/>
<evidence type="ECO:0000256" key="2">
    <source>
        <dbReference type="SAM" id="MobiDB-lite"/>
    </source>
</evidence>
<reference evidence="3" key="2">
    <citation type="submission" date="2025-08" db="UniProtKB">
        <authorList>
            <consortium name="Ensembl"/>
        </authorList>
    </citation>
    <scope>IDENTIFICATION</scope>
</reference>
<feature type="compositionally biased region" description="Basic and acidic residues" evidence="2">
    <location>
        <begin position="207"/>
        <end position="247"/>
    </location>
</feature>
<feature type="compositionally biased region" description="Polar residues" evidence="2">
    <location>
        <begin position="1215"/>
        <end position="1224"/>
    </location>
</feature>
<evidence type="ECO:0000313" key="3">
    <source>
        <dbReference type="Ensembl" id="ENSATEP00000020540.2"/>
    </source>
</evidence>
<feature type="compositionally biased region" description="Basic and acidic residues" evidence="2">
    <location>
        <begin position="1344"/>
        <end position="1354"/>
    </location>
</feature>
<feature type="compositionally biased region" description="Low complexity" evidence="2">
    <location>
        <begin position="13"/>
        <end position="28"/>
    </location>
</feature>
<evidence type="ECO:0000313" key="4">
    <source>
        <dbReference type="Proteomes" id="UP000265040"/>
    </source>
</evidence>
<protein>
    <submittedName>
        <fullName evidence="3">Uncharacterized protein</fullName>
    </submittedName>
</protein>
<evidence type="ECO:0000256" key="1">
    <source>
        <dbReference type="ARBA" id="ARBA00010560"/>
    </source>
</evidence>
<dbReference type="InParanoid" id="A0A3Q1IJN8"/>
<feature type="compositionally biased region" description="Polar residues" evidence="2">
    <location>
        <begin position="1280"/>
        <end position="1296"/>
    </location>
</feature>